<dbReference type="Gene3D" id="3.40.190.10">
    <property type="entry name" value="Periplasmic binding protein-like II"/>
    <property type="match status" value="2"/>
</dbReference>
<dbReference type="SUPFAM" id="SSF53850">
    <property type="entry name" value="Periplasmic binding protein-like II"/>
    <property type="match status" value="1"/>
</dbReference>
<evidence type="ECO:0000313" key="1">
    <source>
        <dbReference type="EMBL" id="GGI76630.1"/>
    </source>
</evidence>
<dbReference type="PANTHER" id="PTHR38834">
    <property type="entry name" value="PERIPLASMIC SUBSTRATE BINDING PROTEIN FAMILY 3"/>
    <property type="match status" value="1"/>
</dbReference>
<dbReference type="RefSeq" id="WP_188918927.1">
    <property type="nucleotide sequence ID" value="NZ_BMPZ01000002.1"/>
</dbReference>
<keyword evidence="2" id="KW-1185">Reference proteome</keyword>
<reference evidence="1" key="2">
    <citation type="submission" date="2020-09" db="EMBL/GenBank/DDBJ databases">
        <authorList>
            <person name="Sun Q."/>
            <person name="Ohkuma M."/>
        </authorList>
    </citation>
    <scope>NUCLEOTIDE SEQUENCE</scope>
    <source>
        <strain evidence="1">JCM 30804</strain>
    </source>
</reference>
<dbReference type="PANTHER" id="PTHR38834:SF3">
    <property type="entry name" value="SOLUTE-BINDING PROTEIN FAMILY 3_N-TERMINAL DOMAIN-CONTAINING PROTEIN"/>
    <property type="match status" value="1"/>
</dbReference>
<proteinExistence type="predicted"/>
<protein>
    <submittedName>
        <fullName evidence="1">ABC transporter</fullName>
    </submittedName>
</protein>
<evidence type="ECO:0000313" key="2">
    <source>
        <dbReference type="Proteomes" id="UP000613743"/>
    </source>
</evidence>
<dbReference type="Proteomes" id="UP000613743">
    <property type="component" value="Unassembled WGS sequence"/>
</dbReference>
<gene>
    <name evidence="1" type="ORF">GCM10009332_12500</name>
</gene>
<reference evidence="1" key="1">
    <citation type="journal article" date="2014" name="Int. J. Syst. Evol. Microbiol.">
        <title>Complete genome sequence of Corynebacterium casei LMG S-19264T (=DSM 44701T), isolated from a smear-ripened cheese.</title>
        <authorList>
            <consortium name="US DOE Joint Genome Institute (JGI-PGF)"/>
            <person name="Walter F."/>
            <person name="Albersmeier A."/>
            <person name="Kalinowski J."/>
            <person name="Ruckert C."/>
        </authorList>
    </citation>
    <scope>NUCLEOTIDE SEQUENCE</scope>
    <source>
        <strain evidence="1">JCM 30804</strain>
    </source>
</reference>
<organism evidence="1 2">
    <name type="scientific">Shewanella gelidii</name>
    <dbReference type="NCBI Taxonomy" id="1642821"/>
    <lineage>
        <taxon>Bacteria</taxon>
        <taxon>Pseudomonadati</taxon>
        <taxon>Pseudomonadota</taxon>
        <taxon>Gammaproteobacteria</taxon>
        <taxon>Alteromonadales</taxon>
        <taxon>Shewanellaceae</taxon>
        <taxon>Shewanella</taxon>
    </lineage>
</organism>
<dbReference type="AlphaFoldDB" id="A0A917JPU2"/>
<accession>A0A917JPU2</accession>
<sequence length="260" mass="29377">MCFKPIYLIKSLCFVLSILCVGTVVSFNLRADTLYLTSLHWPPYSSQEFKHQGACVAVARAALKAMGHELVVDFYPWSRAKKLAKMSSSKYLGYFPEYSYQTQEFIFTDSMGSSPLGLVERKSHPIRWHKVADLNQYYLGVVEGYVNTSELDQMIASGDQPVEVASSDIHNIQKVASARVQAAAIDTHVLRYLIAGKQFNSTRSKLQINQRLLGEKQLYIGFRNTAEGRRWRDIFDAGLAKIDTVAIMSQHLPNSNVDRQ</sequence>
<dbReference type="EMBL" id="BMPZ01000002">
    <property type="protein sequence ID" value="GGI76630.1"/>
    <property type="molecule type" value="Genomic_DNA"/>
</dbReference>
<name>A0A917JPU2_9GAMM</name>
<comment type="caution">
    <text evidence="1">The sequence shown here is derived from an EMBL/GenBank/DDBJ whole genome shotgun (WGS) entry which is preliminary data.</text>
</comment>